<gene>
    <name evidence="1" type="ORF">BYL167_LOCUS29067</name>
    <name evidence="2" type="ORF">BYL167_LOCUS29099</name>
    <name evidence="3" type="ORF">GIL414_LOCUS33102</name>
    <name evidence="4" type="ORF">GIL414_LOCUS33196</name>
</gene>
<reference evidence="3" key="1">
    <citation type="submission" date="2021-02" db="EMBL/GenBank/DDBJ databases">
        <authorList>
            <person name="Nowell W R."/>
        </authorList>
    </citation>
    <scope>NUCLEOTIDE SEQUENCE</scope>
</reference>
<accession>A0A8S2WXE9</accession>
<organism evidence="3 5">
    <name type="scientific">Rotaria magnacalcarata</name>
    <dbReference type="NCBI Taxonomy" id="392030"/>
    <lineage>
        <taxon>Eukaryota</taxon>
        <taxon>Metazoa</taxon>
        <taxon>Spiralia</taxon>
        <taxon>Gnathifera</taxon>
        <taxon>Rotifera</taxon>
        <taxon>Eurotatoria</taxon>
        <taxon>Bdelloidea</taxon>
        <taxon>Philodinida</taxon>
        <taxon>Philodinidae</taxon>
        <taxon>Rotaria</taxon>
    </lineage>
</organism>
<evidence type="ECO:0000313" key="1">
    <source>
        <dbReference type="EMBL" id="CAF4339971.1"/>
    </source>
</evidence>
<dbReference type="EMBL" id="CAJOBH010043173">
    <property type="protein sequence ID" value="CAF4339971.1"/>
    <property type="molecule type" value="Genomic_DNA"/>
</dbReference>
<evidence type="ECO:0000313" key="5">
    <source>
        <dbReference type="Proteomes" id="UP000681720"/>
    </source>
</evidence>
<name>A0A8S2WXE9_9BILA</name>
<dbReference type="Proteomes" id="UP000681967">
    <property type="component" value="Unassembled WGS sequence"/>
</dbReference>
<dbReference type="Proteomes" id="UP000681720">
    <property type="component" value="Unassembled WGS sequence"/>
</dbReference>
<evidence type="ECO:0000313" key="2">
    <source>
        <dbReference type="EMBL" id="CAF4340652.1"/>
    </source>
</evidence>
<dbReference type="EMBL" id="CAJOBJ010072376">
    <property type="protein sequence ID" value="CAF4466006.1"/>
    <property type="molecule type" value="Genomic_DNA"/>
</dbReference>
<sequence>MPSTAVPNILDKYVKYEYNEQDLTITFMINLPTEGQYGLDIYARDP</sequence>
<dbReference type="EMBL" id="CAJOBH010043295">
    <property type="protein sequence ID" value="CAF4340652.1"/>
    <property type="molecule type" value="Genomic_DNA"/>
</dbReference>
<evidence type="ECO:0000313" key="3">
    <source>
        <dbReference type="EMBL" id="CAF4466006.1"/>
    </source>
</evidence>
<feature type="non-terminal residue" evidence="3">
    <location>
        <position position="46"/>
    </location>
</feature>
<dbReference type="EMBL" id="CAJOBJ010072845">
    <property type="protein sequence ID" value="CAF4467947.1"/>
    <property type="molecule type" value="Genomic_DNA"/>
</dbReference>
<protein>
    <submittedName>
        <fullName evidence="3">Uncharacterized protein</fullName>
    </submittedName>
</protein>
<dbReference type="AlphaFoldDB" id="A0A8S2WXE9"/>
<comment type="caution">
    <text evidence="3">The sequence shown here is derived from an EMBL/GenBank/DDBJ whole genome shotgun (WGS) entry which is preliminary data.</text>
</comment>
<proteinExistence type="predicted"/>
<evidence type="ECO:0000313" key="4">
    <source>
        <dbReference type="EMBL" id="CAF4467947.1"/>
    </source>
</evidence>